<dbReference type="GO" id="GO:0020037">
    <property type="term" value="F:heme binding"/>
    <property type="evidence" value="ECO:0007669"/>
    <property type="project" value="InterPro"/>
</dbReference>
<organism evidence="1 2">
    <name type="scientific">Acidihalobacter aeolianus</name>
    <dbReference type="NCBI Taxonomy" id="2792603"/>
    <lineage>
        <taxon>Bacteria</taxon>
        <taxon>Pseudomonadati</taxon>
        <taxon>Pseudomonadota</taxon>
        <taxon>Gammaproteobacteria</taxon>
        <taxon>Chromatiales</taxon>
        <taxon>Ectothiorhodospiraceae</taxon>
        <taxon>Acidihalobacter</taxon>
    </lineage>
</organism>
<gene>
    <name evidence="1" type="ORF">BJI67_13460</name>
</gene>
<reference evidence="1 2" key="1">
    <citation type="submission" date="2016-09" db="EMBL/GenBank/DDBJ databases">
        <title>Acidihalobacter prosperus V6 (DSM14174).</title>
        <authorList>
            <person name="Khaleque H.N."/>
            <person name="Ramsay J.P."/>
            <person name="Murphy R.J.T."/>
            <person name="Kaksonen A.H."/>
            <person name="Boxall N.J."/>
            <person name="Watkin E.L.J."/>
        </authorList>
    </citation>
    <scope>NUCLEOTIDE SEQUENCE [LARGE SCALE GENOMIC DNA]</scope>
    <source>
        <strain evidence="1 2">V6</strain>
    </source>
</reference>
<dbReference type="EMBL" id="CP017448">
    <property type="protein sequence ID" value="AOV17932.1"/>
    <property type="molecule type" value="Genomic_DNA"/>
</dbReference>
<dbReference type="AlphaFoldDB" id="A0A1D8KAD7"/>
<keyword evidence="2" id="KW-1185">Reference proteome</keyword>
<accession>A0A1D8KAD7</accession>
<proteinExistence type="predicted"/>
<dbReference type="InterPro" id="IPR036909">
    <property type="entry name" value="Cyt_c-like_dom_sf"/>
</dbReference>
<protein>
    <recommendedName>
        <fullName evidence="3">Cytochrome c domain-containing protein</fullName>
    </recommendedName>
</protein>
<name>A0A1D8KAD7_9GAMM</name>
<evidence type="ECO:0008006" key="3">
    <source>
        <dbReference type="Google" id="ProtNLM"/>
    </source>
</evidence>
<dbReference type="Proteomes" id="UP000095342">
    <property type="component" value="Chromosome"/>
</dbReference>
<sequence length="65" mass="7351">MSICQAVSWVPGSARCFVNCCLSCHTLSAVRYNHLEQLGLTPAQIRENLIFSRYKIDDKVHVTIL</sequence>
<evidence type="ECO:0000313" key="1">
    <source>
        <dbReference type="EMBL" id="AOV17932.1"/>
    </source>
</evidence>
<dbReference type="Gene3D" id="1.10.760.10">
    <property type="entry name" value="Cytochrome c-like domain"/>
    <property type="match status" value="1"/>
</dbReference>
<evidence type="ECO:0000313" key="2">
    <source>
        <dbReference type="Proteomes" id="UP000095342"/>
    </source>
</evidence>
<dbReference type="SUPFAM" id="SSF46626">
    <property type="entry name" value="Cytochrome c"/>
    <property type="match status" value="1"/>
</dbReference>
<dbReference type="GO" id="GO:0009055">
    <property type="term" value="F:electron transfer activity"/>
    <property type="evidence" value="ECO:0007669"/>
    <property type="project" value="InterPro"/>
</dbReference>
<dbReference type="KEGG" id="aaeo:BJI67_13460"/>